<dbReference type="InterPro" id="IPR001387">
    <property type="entry name" value="Cro/C1-type_HTH"/>
</dbReference>
<accession>A0ABW1VRE9</accession>
<dbReference type="SUPFAM" id="SSF47413">
    <property type="entry name" value="lambda repressor-like DNA-binding domains"/>
    <property type="match status" value="1"/>
</dbReference>
<name>A0ABW1VRE9_9GAMM</name>
<dbReference type="InterPro" id="IPR031856">
    <property type="entry name" value="YdaS_toxin-like"/>
</dbReference>
<dbReference type="PROSITE" id="PS50943">
    <property type="entry name" value="HTH_CROC1"/>
    <property type="match status" value="1"/>
</dbReference>
<dbReference type="EMBL" id="JBHSUC010000042">
    <property type="protein sequence ID" value="MFC6363629.1"/>
    <property type="molecule type" value="Genomic_DNA"/>
</dbReference>
<dbReference type="CDD" id="cd00093">
    <property type="entry name" value="HTH_XRE"/>
    <property type="match status" value="1"/>
</dbReference>
<reference evidence="3" key="1">
    <citation type="journal article" date="2019" name="Int. J. Syst. Evol. Microbiol.">
        <title>The Global Catalogue of Microorganisms (GCM) 10K type strain sequencing project: providing services to taxonomists for standard genome sequencing and annotation.</title>
        <authorList>
            <consortium name="The Broad Institute Genomics Platform"/>
            <consortium name="The Broad Institute Genome Sequencing Center for Infectious Disease"/>
            <person name="Wu L."/>
            <person name="Ma J."/>
        </authorList>
    </citation>
    <scope>NUCLEOTIDE SEQUENCE [LARGE SCALE GENOMIC DNA]</scope>
    <source>
        <strain evidence="3">CGMCC 4.1530</strain>
    </source>
</reference>
<dbReference type="Gene3D" id="1.10.260.40">
    <property type="entry name" value="lambda repressor-like DNA-binding domains"/>
    <property type="match status" value="1"/>
</dbReference>
<evidence type="ECO:0000313" key="3">
    <source>
        <dbReference type="Proteomes" id="UP001596215"/>
    </source>
</evidence>
<dbReference type="RefSeq" id="WP_343876702.1">
    <property type="nucleotide sequence ID" value="NZ_BAAAFW010000016.1"/>
</dbReference>
<dbReference type="Pfam" id="PF15943">
    <property type="entry name" value="YdaS_toxin"/>
    <property type="match status" value="1"/>
</dbReference>
<evidence type="ECO:0000259" key="1">
    <source>
        <dbReference type="PROSITE" id="PS50943"/>
    </source>
</evidence>
<organism evidence="2 3">
    <name type="scientific">Tatumella punctata</name>
    <dbReference type="NCBI Taxonomy" id="399969"/>
    <lineage>
        <taxon>Bacteria</taxon>
        <taxon>Pseudomonadati</taxon>
        <taxon>Pseudomonadota</taxon>
        <taxon>Gammaproteobacteria</taxon>
        <taxon>Enterobacterales</taxon>
        <taxon>Erwiniaceae</taxon>
        <taxon>Tatumella</taxon>
    </lineage>
</organism>
<sequence>MMNLAIEKAIEIAGSQMALAKRCGKAQSTISDWLSGKKKISPEHVHSLVDATEGKIQAYEFRPDLPNLFPRPTKVA</sequence>
<proteinExistence type="predicted"/>
<protein>
    <submittedName>
        <fullName evidence="2">Helix-turn-helix domain-containing protein</fullName>
    </submittedName>
</protein>
<keyword evidence="3" id="KW-1185">Reference proteome</keyword>
<dbReference type="Proteomes" id="UP001596215">
    <property type="component" value="Unassembled WGS sequence"/>
</dbReference>
<comment type="caution">
    <text evidence="2">The sequence shown here is derived from an EMBL/GenBank/DDBJ whole genome shotgun (WGS) entry which is preliminary data.</text>
</comment>
<dbReference type="InterPro" id="IPR010982">
    <property type="entry name" value="Lambda_DNA-bd_dom_sf"/>
</dbReference>
<feature type="domain" description="HTH cro/C1-type" evidence="1">
    <location>
        <begin position="15"/>
        <end position="59"/>
    </location>
</feature>
<gene>
    <name evidence="2" type="ORF">ACFP73_16360</name>
</gene>
<evidence type="ECO:0000313" key="2">
    <source>
        <dbReference type="EMBL" id="MFC6363629.1"/>
    </source>
</evidence>